<name>A0ABU9I0V5_9FLAO</name>
<comment type="caution">
    <text evidence="2">The sequence shown here is derived from an EMBL/GenBank/DDBJ whole genome shotgun (WGS) entry which is preliminary data.</text>
</comment>
<keyword evidence="3" id="KW-1185">Reference proteome</keyword>
<dbReference type="SUPFAM" id="SSF63829">
    <property type="entry name" value="Calcium-dependent phosphotriesterase"/>
    <property type="match status" value="1"/>
</dbReference>
<sequence>MKKILQYILFLMCSASYSQIVSLDESFNTTQFQQGRRVVDILTQPDGKILVAGNFTSYNGVEHNSLLRLNIDGSLDTTFDPGMSTGLNGQYYITSLAMDSFGKIYVGGNFNNFNGSSKKGVVRLNADGSVDPTFTFDFFSPNSQASVVYDLAFDSSGKLLIAGNFWTTTPSWGSATGLMRVNYDGSYDNSFTRIAGDNDVIFKVLVQPDGKVLIGGYFNISTAPNDADGLARLNADGTLDVSFLSENDVFGFIYDIYVDSNNKIILGGLFKKSFFSNQWNILARFNDSGSVDDSFNAFEVGFLSTSNNVVYSIKPYGSDILIGGRIPYYNGNPAGDLMLIGENGIADTSFDIGEGFESLSGAAEINCITTQDDGKIIAGGYFSSYNGSTVHGLARLLPSNLGLEVPESSQFSTIVFSENSVVHFNASNDISQIIVYDTLGREVLYKKGIFNKECLIDNLPAQQVLIAKVTFTNQTVQSIKLLN</sequence>
<dbReference type="Proteomes" id="UP001464555">
    <property type="component" value="Unassembled WGS sequence"/>
</dbReference>
<gene>
    <name evidence="2" type="ORF">AAEO56_17440</name>
</gene>
<organism evidence="2 3">
    <name type="scientific">Flavobacterium arundinis</name>
    <dbReference type="NCBI Taxonomy" id="3139143"/>
    <lineage>
        <taxon>Bacteria</taxon>
        <taxon>Pseudomonadati</taxon>
        <taxon>Bacteroidota</taxon>
        <taxon>Flavobacteriia</taxon>
        <taxon>Flavobacteriales</taxon>
        <taxon>Flavobacteriaceae</taxon>
        <taxon>Flavobacterium</taxon>
    </lineage>
</organism>
<feature type="chain" id="PRO_5046081399" description="Delta-60 repeat domain-containing protein" evidence="1">
    <location>
        <begin position="19"/>
        <end position="483"/>
    </location>
</feature>
<evidence type="ECO:0008006" key="4">
    <source>
        <dbReference type="Google" id="ProtNLM"/>
    </source>
</evidence>
<dbReference type="EMBL" id="JBBYHR010000011">
    <property type="protein sequence ID" value="MEL1246061.1"/>
    <property type="molecule type" value="Genomic_DNA"/>
</dbReference>
<accession>A0ABU9I0V5</accession>
<reference evidence="2 3" key="1">
    <citation type="submission" date="2024-04" db="EMBL/GenBank/DDBJ databases">
        <title>Flavobacterium sp. DGU11 16S ribosomal RNA gene Genome sequencing and assembly.</title>
        <authorList>
            <person name="Park S."/>
        </authorList>
    </citation>
    <scope>NUCLEOTIDE SEQUENCE [LARGE SCALE GENOMIC DNA]</scope>
    <source>
        <strain evidence="2 3">DGU11</strain>
    </source>
</reference>
<evidence type="ECO:0000313" key="3">
    <source>
        <dbReference type="Proteomes" id="UP001464555"/>
    </source>
</evidence>
<keyword evidence="1" id="KW-0732">Signal</keyword>
<dbReference type="RefSeq" id="WP_341698356.1">
    <property type="nucleotide sequence ID" value="NZ_JBBYHR010000011.1"/>
</dbReference>
<feature type="signal peptide" evidence="1">
    <location>
        <begin position="1"/>
        <end position="18"/>
    </location>
</feature>
<proteinExistence type="predicted"/>
<evidence type="ECO:0000256" key="1">
    <source>
        <dbReference type="SAM" id="SignalP"/>
    </source>
</evidence>
<evidence type="ECO:0000313" key="2">
    <source>
        <dbReference type="EMBL" id="MEL1246061.1"/>
    </source>
</evidence>
<dbReference type="NCBIfam" id="TIGR02608">
    <property type="entry name" value="delta_60_rpt"/>
    <property type="match status" value="5"/>
</dbReference>
<dbReference type="InterPro" id="IPR013431">
    <property type="entry name" value="Delta_60_rpt"/>
</dbReference>
<dbReference type="Pfam" id="PF17164">
    <property type="entry name" value="DUF5122"/>
    <property type="match status" value="6"/>
</dbReference>
<dbReference type="Gene3D" id="2.80.10.50">
    <property type="match status" value="3"/>
</dbReference>
<protein>
    <recommendedName>
        <fullName evidence="4">Delta-60 repeat domain-containing protein</fullName>
    </recommendedName>
</protein>